<dbReference type="PROSITE" id="PS51257">
    <property type="entry name" value="PROKAR_LIPOPROTEIN"/>
    <property type="match status" value="1"/>
</dbReference>
<dbReference type="OrthoDB" id="179940at2"/>
<dbReference type="AlphaFoldDB" id="A0A517U580"/>
<dbReference type="KEGG" id="llh:I41_50380"/>
<dbReference type="SUPFAM" id="SSF48239">
    <property type="entry name" value="Terpenoid cyclases/Protein prenyltransferases"/>
    <property type="match status" value="1"/>
</dbReference>
<accession>A0A517U580</accession>
<protein>
    <submittedName>
        <fullName evidence="2">Uncharacterized protein</fullName>
    </submittedName>
</protein>
<feature type="signal peptide" evidence="1">
    <location>
        <begin position="1"/>
        <end position="21"/>
    </location>
</feature>
<feature type="chain" id="PRO_5022190803" evidence="1">
    <location>
        <begin position="22"/>
        <end position="130"/>
    </location>
</feature>
<dbReference type="InterPro" id="IPR008930">
    <property type="entry name" value="Terpenoid_cyclase/PrenylTrfase"/>
</dbReference>
<organism evidence="2 3">
    <name type="scientific">Lacipirellula limnantheis</name>
    <dbReference type="NCBI Taxonomy" id="2528024"/>
    <lineage>
        <taxon>Bacteria</taxon>
        <taxon>Pseudomonadati</taxon>
        <taxon>Planctomycetota</taxon>
        <taxon>Planctomycetia</taxon>
        <taxon>Pirellulales</taxon>
        <taxon>Lacipirellulaceae</taxon>
        <taxon>Lacipirellula</taxon>
    </lineage>
</organism>
<evidence type="ECO:0000256" key="1">
    <source>
        <dbReference type="SAM" id="SignalP"/>
    </source>
</evidence>
<sequence length="130" mass="13369" precursor="true">MKSALAYFALVSLITSSCATAARAQTAIAEPVAAVDRAAVIADCIQNLRTVGQAEVGTFTAQAGPGLTAMALTALLRNDVPVDDPMVAKGLKTIEGFVKPDGGVYGNGRLKNFETCVALLALSHCDDEAT</sequence>
<keyword evidence="1" id="KW-0732">Signal</keyword>
<dbReference type="RefSeq" id="WP_145435574.1">
    <property type="nucleotide sequence ID" value="NZ_CP036339.1"/>
</dbReference>
<proteinExistence type="predicted"/>
<evidence type="ECO:0000313" key="3">
    <source>
        <dbReference type="Proteomes" id="UP000317909"/>
    </source>
</evidence>
<name>A0A517U580_9BACT</name>
<dbReference type="EMBL" id="CP036339">
    <property type="protein sequence ID" value="QDT75795.1"/>
    <property type="molecule type" value="Genomic_DNA"/>
</dbReference>
<gene>
    <name evidence="2" type="ORF">I41_50380</name>
</gene>
<evidence type="ECO:0000313" key="2">
    <source>
        <dbReference type="EMBL" id="QDT75795.1"/>
    </source>
</evidence>
<keyword evidence="3" id="KW-1185">Reference proteome</keyword>
<dbReference type="Proteomes" id="UP000317909">
    <property type="component" value="Chromosome"/>
</dbReference>
<dbReference type="Gene3D" id="1.50.10.20">
    <property type="match status" value="1"/>
</dbReference>
<reference evidence="2 3" key="1">
    <citation type="submission" date="2019-02" db="EMBL/GenBank/DDBJ databases">
        <title>Deep-cultivation of Planctomycetes and their phenomic and genomic characterization uncovers novel biology.</title>
        <authorList>
            <person name="Wiegand S."/>
            <person name="Jogler M."/>
            <person name="Boedeker C."/>
            <person name="Pinto D."/>
            <person name="Vollmers J."/>
            <person name="Rivas-Marin E."/>
            <person name="Kohn T."/>
            <person name="Peeters S.H."/>
            <person name="Heuer A."/>
            <person name="Rast P."/>
            <person name="Oberbeckmann S."/>
            <person name="Bunk B."/>
            <person name="Jeske O."/>
            <person name="Meyerdierks A."/>
            <person name="Storesund J.E."/>
            <person name="Kallscheuer N."/>
            <person name="Luecker S."/>
            <person name="Lage O.M."/>
            <person name="Pohl T."/>
            <person name="Merkel B.J."/>
            <person name="Hornburger P."/>
            <person name="Mueller R.-W."/>
            <person name="Bruemmer F."/>
            <person name="Labrenz M."/>
            <person name="Spormann A.M."/>
            <person name="Op den Camp H."/>
            <person name="Overmann J."/>
            <person name="Amann R."/>
            <person name="Jetten M.S.M."/>
            <person name="Mascher T."/>
            <person name="Medema M.H."/>
            <person name="Devos D.P."/>
            <person name="Kaster A.-K."/>
            <person name="Ovreas L."/>
            <person name="Rohde M."/>
            <person name="Galperin M.Y."/>
            <person name="Jogler C."/>
        </authorList>
    </citation>
    <scope>NUCLEOTIDE SEQUENCE [LARGE SCALE GENOMIC DNA]</scope>
    <source>
        <strain evidence="2 3">I41</strain>
    </source>
</reference>